<keyword evidence="5" id="KW-0067">ATP-binding</keyword>
<keyword evidence="6 9" id="KW-1133">Transmembrane helix</keyword>
<dbReference type="AlphaFoldDB" id="A0A1E5XSE6"/>
<comment type="function">
    <text evidence="8">Part of an ABC transporter complex. Transmembrane domains (TMD) form a pore in the inner membrane and the ATP-binding domain (NBD) is responsible for energy generation.</text>
</comment>
<feature type="transmembrane region" description="Helical" evidence="9">
    <location>
        <begin position="65"/>
        <end position="91"/>
    </location>
</feature>
<reference evidence="12 13" key="1">
    <citation type="journal article" date="2015" name="Genome Announc.">
        <title>Genome Assemblies of Three Soil-Associated Devosia species: D. insulae, D. limi, and D. soli.</title>
        <authorList>
            <person name="Hassan Y.I."/>
            <person name="Lepp D."/>
            <person name="Zhou T."/>
        </authorList>
    </citation>
    <scope>NUCLEOTIDE SEQUENCE [LARGE SCALE GENOMIC DNA]</scope>
    <source>
        <strain evidence="12 13">DS-56</strain>
    </source>
</reference>
<sequence>MRTGPQDIKPIRRLMPFVLRYPWRLTFTIGFLLVSTLSSLVIPALAGKIIDKGFVEQNLSMVGQYGMIAIGVALVMALASAGRFYFISVLGERVLTDLRRKVFDHLLTLDSAFFDLHRVGELTSRLNGDVATIRGAIGTSLSIMLRGAVTLIGAVTLMFLTSPYLALTIVIVGPAILIPVMLYARRLRRMSRRTQDALADMSAMATEALGASKTIKSFVQEPEQSRLYGSRAEESFEAEVSRVGARAALLGGLLFLSTSALVVLVWWGANAVFTGVVTVGELAQFMIYALMASNALTNLSEIMGLLHTVSGATERLVEILDTEPAIKPPANPQALPVPALGTVAFEDVGFAYETRDSETVISGMSFSIAHGETVALVGASGAGKSTLFALVQRFYDVTAGRILVDGLDVRDVEPEQLRRRFAYVEQEPTIFAGTIADNIRFGRPEATFAEIEAAARAALVHDYVAELSNGYDSIVGERGVMLSGGQKQRLAIARALLKDAPILLLDEATSALDAESERLVQLALQRLMTGRTTLVIAHRLATIRDADRILVLEKGRLIDQGTHDQLVRKGGKYAELAKLQFRAELQREVAE</sequence>
<evidence type="ECO:0000256" key="2">
    <source>
        <dbReference type="ARBA" id="ARBA00005417"/>
    </source>
</evidence>
<dbReference type="Gene3D" id="3.40.50.300">
    <property type="entry name" value="P-loop containing nucleotide triphosphate hydrolases"/>
    <property type="match status" value="1"/>
</dbReference>
<organism evidence="12 13">
    <name type="scientific">Devosia insulae DS-56</name>
    <dbReference type="NCBI Taxonomy" id="1116389"/>
    <lineage>
        <taxon>Bacteria</taxon>
        <taxon>Pseudomonadati</taxon>
        <taxon>Pseudomonadota</taxon>
        <taxon>Alphaproteobacteria</taxon>
        <taxon>Hyphomicrobiales</taxon>
        <taxon>Devosiaceae</taxon>
        <taxon>Devosia</taxon>
    </lineage>
</organism>
<dbReference type="Gene3D" id="1.20.1560.10">
    <property type="entry name" value="ABC transporter type 1, transmembrane domain"/>
    <property type="match status" value="1"/>
</dbReference>
<dbReference type="InterPro" id="IPR003439">
    <property type="entry name" value="ABC_transporter-like_ATP-bd"/>
</dbReference>
<comment type="caution">
    <text evidence="12">The sequence shown here is derived from an EMBL/GenBank/DDBJ whole genome shotgun (WGS) entry which is preliminary data.</text>
</comment>
<name>A0A1E5XSE6_9HYPH</name>
<comment type="similarity">
    <text evidence="2">Belongs to the ABC transporter superfamily.</text>
</comment>
<dbReference type="InterPro" id="IPR017871">
    <property type="entry name" value="ABC_transporter-like_CS"/>
</dbReference>
<feature type="transmembrane region" description="Helical" evidence="9">
    <location>
        <begin position="21"/>
        <end position="45"/>
    </location>
</feature>
<evidence type="ECO:0000256" key="4">
    <source>
        <dbReference type="ARBA" id="ARBA00022741"/>
    </source>
</evidence>
<feature type="transmembrane region" description="Helical" evidence="9">
    <location>
        <begin position="247"/>
        <end position="267"/>
    </location>
</feature>
<feature type="transmembrane region" description="Helical" evidence="9">
    <location>
        <begin position="166"/>
        <end position="184"/>
    </location>
</feature>
<dbReference type="CDD" id="cd18575">
    <property type="entry name" value="ABC_6TM_bac_exporter_ABCB8_10_like"/>
    <property type="match status" value="1"/>
</dbReference>
<accession>A0A1E5XSE6</accession>
<dbReference type="SMART" id="SM00382">
    <property type="entry name" value="AAA"/>
    <property type="match status" value="1"/>
</dbReference>
<evidence type="ECO:0000259" key="10">
    <source>
        <dbReference type="PROSITE" id="PS50893"/>
    </source>
</evidence>
<comment type="subcellular location">
    <subcellularLocation>
        <location evidence="1">Cell membrane</location>
        <topology evidence="1">Multi-pass membrane protein</topology>
    </subcellularLocation>
</comment>
<evidence type="ECO:0000256" key="6">
    <source>
        <dbReference type="ARBA" id="ARBA00022989"/>
    </source>
</evidence>
<keyword evidence="13" id="KW-1185">Reference proteome</keyword>
<feature type="domain" description="ABC transmembrane type-1" evidence="11">
    <location>
        <begin position="27"/>
        <end position="308"/>
    </location>
</feature>
<dbReference type="PROSITE" id="PS50929">
    <property type="entry name" value="ABC_TM1F"/>
    <property type="match status" value="1"/>
</dbReference>
<dbReference type="PANTHER" id="PTHR43394">
    <property type="entry name" value="ATP-DEPENDENT PERMEASE MDL1, MITOCHONDRIAL"/>
    <property type="match status" value="1"/>
</dbReference>
<gene>
    <name evidence="12" type="ORF">VW23_016230</name>
</gene>
<dbReference type="SUPFAM" id="SSF52540">
    <property type="entry name" value="P-loop containing nucleoside triphosphate hydrolases"/>
    <property type="match status" value="1"/>
</dbReference>
<evidence type="ECO:0000256" key="3">
    <source>
        <dbReference type="ARBA" id="ARBA00022692"/>
    </source>
</evidence>
<dbReference type="InterPro" id="IPR011527">
    <property type="entry name" value="ABC1_TM_dom"/>
</dbReference>
<keyword evidence="4" id="KW-0547">Nucleotide-binding</keyword>
<dbReference type="InterPro" id="IPR036640">
    <property type="entry name" value="ABC1_TM_sf"/>
</dbReference>
<evidence type="ECO:0000259" key="11">
    <source>
        <dbReference type="PROSITE" id="PS50929"/>
    </source>
</evidence>
<dbReference type="GO" id="GO:0016887">
    <property type="term" value="F:ATP hydrolysis activity"/>
    <property type="evidence" value="ECO:0007669"/>
    <property type="project" value="InterPro"/>
</dbReference>
<dbReference type="InterPro" id="IPR003593">
    <property type="entry name" value="AAA+_ATPase"/>
</dbReference>
<evidence type="ECO:0000256" key="9">
    <source>
        <dbReference type="SAM" id="Phobius"/>
    </source>
</evidence>
<dbReference type="Pfam" id="PF00664">
    <property type="entry name" value="ABC_membrane"/>
    <property type="match status" value="1"/>
</dbReference>
<dbReference type="GO" id="GO:0015421">
    <property type="term" value="F:ABC-type oligopeptide transporter activity"/>
    <property type="evidence" value="ECO:0007669"/>
    <property type="project" value="TreeGrafter"/>
</dbReference>
<dbReference type="PROSITE" id="PS00211">
    <property type="entry name" value="ABC_TRANSPORTER_1"/>
    <property type="match status" value="1"/>
</dbReference>
<dbReference type="Proteomes" id="UP000095463">
    <property type="component" value="Unassembled WGS sequence"/>
</dbReference>
<keyword evidence="7 9" id="KW-0472">Membrane</keyword>
<evidence type="ECO:0000313" key="12">
    <source>
        <dbReference type="EMBL" id="OEO31485.1"/>
    </source>
</evidence>
<dbReference type="PROSITE" id="PS50893">
    <property type="entry name" value="ABC_TRANSPORTER_2"/>
    <property type="match status" value="1"/>
</dbReference>
<feature type="domain" description="ABC transporter" evidence="10">
    <location>
        <begin position="343"/>
        <end position="579"/>
    </location>
</feature>
<dbReference type="PANTHER" id="PTHR43394:SF1">
    <property type="entry name" value="ATP-BINDING CASSETTE SUB-FAMILY B MEMBER 10, MITOCHONDRIAL"/>
    <property type="match status" value="1"/>
</dbReference>
<dbReference type="FunFam" id="3.40.50.300:FF:000218">
    <property type="entry name" value="Multidrug ABC transporter ATP-binding protein"/>
    <property type="match status" value="1"/>
</dbReference>
<feature type="transmembrane region" description="Helical" evidence="9">
    <location>
        <begin position="143"/>
        <end position="160"/>
    </location>
</feature>
<dbReference type="GO" id="GO:0005886">
    <property type="term" value="C:plasma membrane"/>
    <property type="evidence" value="ECO:0007669"/>
    <property type="project" value="UniProtKB-SubCell"/>
</dbReference>
<dbReference type="GO" id="GO:0090374">
    <property type="term" value="P:oligopeptide export from mitochondrion"/>
    <property type="evidence" value="ECO:0007669"/>
    <property type="project" value="TreeGrafter"/>
</dbReference>
<dbReference type="Pfam" id="PF00005">
    <property type="entry name" value="ABC_tran"/>
    <property type="match status" value="1"/>
</dbReference>
<evidence type="ECO:0000256" key="7">
    <source>
        <dbReference type="ARBA" id="ARBA00023136"/>
    </source>
</evidence>
<dbReference type="InterPro" id="IPR027417">
    <property type="entry name" value="P-loop_NTPase"/>
</dbReference>
<evidence type="ECO:0000256" key="1">
    <source>
        <dbReference type="ARBA" id="ARBA00004651"/>
    </source>
</evidence>
<dbReference type="EMBL" id="LAJE02000158">
    <property type="protein sequence ID" value="OEO31485.1"/>
    <property type="molecule type" value="Genomic_DNA"/>
</dbReference>
<keyword evidence="3 9" id="KW-0812">Transmembrane</keyword>
<evidence type="ECO:0000256" key="8">
    <source>
        <dbReference type="ARBA" id="ARBA00024725"/>
    </source>
</evidence>
<dbReference type="SUPFAM" id="SSF90123">
    <property type="entry name" value="ABC transporter transmembrane region"/>
    <property type="match status" value="1"/>
</dbReference>
<dbReference type="GO" id="GO:0005524">
    <property type="term" value="F:ATP binding"/>
    <property type="evidence" value="ECO:0007669"/>
    <property type="project" value="UniProtKB-KW"/>
</dbReference>
<proteinExistence type="inferred from homology"/>
<evidence type="ECO:0000313" key="13">
    <source>
        <dbReference type="Proteomes" id="UP000095463"/>
    </source>
</evidence>
<dbReference type="InterPro" id="IPR039421">
    <property type="entry name" value="Type_1_exporter"/>
</dbReference>
<evidence type="ECO:0000256" key="5">
    <source>
        <dbReference type="ARBA" id="ARBA00022840"/>
    </source>
</evidence>
<protein>
    <submittedName>
        <fullName evidence="12">ABC transporter</fullName>
    </submittedName>
</protein>